<feature type="region of interest" description="Disordered" evidence="4">
    <location>
        <begin position="1"/>
        <end position="27"/>
    </location>
</feature>
<dbReference type="PROSITE" id="PS50192">
    <property type="entry name" value="T_SNARE"/>
    <property type="match status" value="1"/>
</dbReference>
<dbReference type="GO" id="GO:0048278">
    <property type="term" value="P:vesicle docking"/>
    <property type="evidence" value="ECO:0007669"/>
    <property type="project" value="TreeGrafter"/>
</dbReference>
<evidence type="ECO:0000259" key="5">
    <source>
        <dbReference type="PROSITE" id="PS50192"/>
    </source>
</evidence>
<feature type="coiled-coil region" evidence="3">
    <location>
        <begin position="109"/>
        <end position="136"/>
    </location>
</feature>
<feature type="domain" description="T-SNARE coiled-coil homology" evidence="5">
    <location>
        <begin position="184"/>
        <end position="232"/>
    </location>
</feature>
<dbReference type="InterPro" id="IPR010989">
    <property type="entry name" value="SNARE"/>
</dbReference>
<accession>A0A8D0EQZ1</accession>
<reference evidence="6" key="1">
    <citation type="submission" date="2025-08" db="UniProtKB">
        <authorList>
            <consortium name="Ensembl"/>
        </authorList>
    </citation>
    <scope>IDENTIFICATION</scope>
</reference>
<evidence type="ECO:0000256" key="3">
    <source>
        <dbReference type="SAM" id="Coils"/>
    </source>
</evidence>
<dbReference type="PANTHER" id="PTHR19957">
    <property type="entry name" value="SYNTAXIN"/>
    <property type="match status" value="1"/>
</dbReference>
<dbReference type="AlphaFoldDB" id="A0A8D0EQZ1"/>
<dbReference type="Gene3D" id="1.20.58.70">
    <property type="match status" value="1"/>
</dbReference>
<comment type="similarity">
    <text evidence="1">Belongs to the syntaxin family.</text>
</comment>
<name>A0A8D0EQZ1_STROC</name>
<dbReference type="GO" id="GO:0006906">
    <property type="term" value="P:vesicle fusion"/>
    <property type="evidence" value="ECO:0007669"/>
    <property type="project" value="TreeGrafter"/>
</dbReference>
<dbReference type="SUPFAM" id="SSF47661">
    <property type="entry name" value="t-snare proteins"/>
    <property type="match status" value="1"/>
</dbReference>
<evidence type="ECO:0000256" key="4">
    <source>
        <dbReference type="SAM" id="MobiDB-lite"/>
    </source>
</evidence>
<dbReference type="Proteomes" id="UP000694551">
    <property type="component" value="Unplaced"/>
</dbReference>
<dbReference type="InterPro" id="IPR000727">
    <property type="entry name" value="T_SNARE_dom"/>
</dbReference>
<reference evidence="6" key="2">
    <citation type="submission" date="2025-09" db="UniProtKB">
        <authorList>
            <consortium name="Ensembl"/>
        </authorList>
    </citation>
    <scope>IDENTIFICATION</scope>
</reference>
<evidence type="ECO:0000313" key="6">
    <source>
        <dbReference type="Ensembl" id="ENSSOCP00000005253.1"/>
    </source>
</evidence>
<dbReference type="PANTHER" id="PTHR19957:SF212">
    <property type="entry name" value="T-SNARE DOMAIN-CONTAINING PROTEIN 1"/>
    <property type="match status" value="1"/>
</dbReference>
<evidence type="ECO:0000256" key="2">
    <source>
        <dbReference type="ARBA" id="ARBA00023054"/>
    </source>
</evidence>
<protein>
    <recommendedName>
        <fullName evidence="5">t-SNARE coiled-coil homology domain-containing protein</fullName>
    </recommendedName>
</protein>
<dbReference type="Pfam" id="PF14523">
    <property type="entry name" value="Syntaxin_2"/>
    <property type="match status" value="1"/>
</dbReference>
<organism evidence="6 7">
    <name type="scientific">Strix occidentalis caurina</name>
    <name type="common">northern spotted owl</name>
    <dbReference type="NCBI Taxonomy" id="311401"/>
    <lineage>
        <taxon>Eukaryota</taxon>
        <taxon>Metazoa</taxon>
        <taxon>Chordata</taxon>
        <taxon>Craniata</taxon>
        <taxon>Vertebrata</taxon>
        <taxon>Euteleostomi</taxon>
        <taxon>Archelosauria</taxon>
        <taxon>Archosauria</taxon>
        <taxon>Dinosauria</taxon>
        <taxon>Saurischia</taxon>
        <taxon>Theropoda</taxon>
        <taxon>Coelurosauria</taxon>
        <taxon>Aves</taxon>
        <taxon>Neognathae</taxon>
        <taxon>Neoaves</taxon>
        <taxon>Telluraves</taxon>
        <taxon>Strigiformes</taxon>
        <taxon>Strigidae</taxon>
        <taxon>Strix</taxon>
    </lineage>
</organism>
<dbReference type="GO" id="GO:0008021">
    <property type="term" value="C:synaptic vesicle"/>
    <property type="evidence" value="ECO:0007669"/>
    <property type="project" value="TreeGrafter"/>
</dbReference>
<sequence>MSYGSIDGSGFGSRNPFGGPSRQGYQPLATQIDPSELQELFQETSANVFRINSNVTSLERSLRSLGTSNDTQELQDGLHATQQETNKTITTSTKAIKQLSEVVRGSSRVRQERLQLDRLKNQLSDAIQRYGAVQKVRVSLASQSPRTPFSDLPDDEKIFNGGDGVGQNESQDQALLSEITEEDLEAIRQREEAIQQIESDMLDVNQIIKDLASMVHEQGDTIGRYHIKVWSL</sequence>
<dbReference type="GO" id="GO:0031201">
    <property type="term" value="C:SNARE complex"/>
    <property type="evidence" value="ECO:0007669"/>
    <property type="project" value="TreeGrafter"/>
</dbReference>
<dbReference type="Ensembl" id="ENSSOCT00000005405.1">
    <property type="protein sequence ID" value="ENSSOCP00000005253.1"/>
    <property type="gene ID" value="ENSSOCG00000004051.1"/>
</dbReference>
<keyword evidence="7" id="KW-1185">Reference proteome</keyword>
<dbReference type="InterPro" id="IPR006011">
    <property type="entry name" value="Syntaxin_N"/>
</dbReference>
<dbReference type="GO" id="GO:0006886">
    <property type="term" value="P:intracellular protein transport"/>
    <property type="evidence" value="ECO:0007669"/>
    <property type="project" value="TreeGrafter"/>
</dbReference>
<proteinExistence type="inferred from homology"/>
<keyword evidence="2 3" id="KW-0175">Coiled coil</keyword>
<evidence type="ECO:0000256" key="1">
    <source>
        <dbReference type="ARBA" id="ARBA00009063"/>
    </source>
</evidence>
<dbReference type="GO" id="GO:0000149">
    <property type="term" value="F:SNARE binding"/>
    <property type="evidence" value="ECO:0007669"/>
    <property type="project" value="TreeGrafter"/>
</dbReference>
<evidence type="ECO:0000313" key="7">
    <source>
        <dbReference type="Proteomes" id="UP000694551"/>
    </source>
</evidence>
<dbReference type="Gene3D" id="1.20.5.110">
    <property type="match status" value="1"/>
</dbReference>
<dbReference type="InterPro" id="IPR045242">
    <property type="entry name" value="Syntaxin"/>
</dbReference>
<dbReference type="GO" id="GO:0005484">
    <property type="term" value="F:SNAP receptor activity"/>
    <property type="evidence" value="ECO:0007669"/>
    <property type="project" value="TreeGrafter"/>
</dbReference>